<organism evidence="2 3">
    <name type="scientific">Coregonus suidteri</name>
    <dbReference type="NCBI Taxonomy" id="861788"/>
    <lineage>
        <taxon>Eukaryota</taxon>
        <taxon>Metazoa</taxon>
        <taxon>Chordata</taxon>
        <taxon>Craniata</taxon>
        <taxon>Vertebrata</taxon>
        <taxon>Euteleostomi</taxon>
        <taxon>Actinopterygii</taxon>
        <taxon>Neopterygii</taxon>
        <taxon>Teleostei</taxon>
        <taxon>Protacanthopterygii</taxon>
        <taxon>Salmoniformes</taxon>
        <taxon>Salmonidae</taxon>
        <taxon>Coregoninae</taxon>
        <taxon>Coregonus</taxon>
    </lineage>
</organism>
<name>A0AAN8R2L1_9TELE</name>
<feature type="region of interest" description="Disordered" evidence="1">
    <location>
        <begin position="62"/>
        <end position="100"/>
    </location>
</feature>
<evidence type="ECO:0000313" key="2">
    <source>
        <dbReference type="EMBL" id="KAK6320733.1"/>
    </source>
</evidence>
<dbReference type="EMBL" id="JAGTTL010000007">
    <property type="protein sequence ID" value="KAK6320733.1"/>
    <property type="molecule type" value="Genomic_DNA"/>
</dbReference>
<evidence type="ECO:0000313" key="3">
    <source>
        <dbReference type="Proteomes" id="UP001356427"/>
    </source>
</evidence>
<keyword evidence="3" id="KW-1185">Reference proteome</keyword>
<accession>A0AAN8R2L1</accession>
<sequence length="100" mass="12184">MRAYSEYESQLSFIKCDSKHKNAKRDRWQLTRSFHSMALAWQDKSLPRLVYRLKPIPPHHPDRWKELGNLPSSRKIPGHSQKNYRRKFTSTWKERTHKEH</sequence>
<protein>
    <submittedName>
        <fullName evidence="2">Uncharacterized protein</fullName>
    </submittedName>
</protein>
<comment type="caution">
    <text evidence="2">The sequence shown here is derived from an EMBL/GenBank/DDBJ whole genome shotgun (WGS) entry which is preliminary data.</text>
</comment>
<reference evidence="2 3" key="1">
    <citation type="submission" date="2021-04" db="EMBL/GenBank/DDBJ databases">
        <authorList>
            <person name="De Guttry C."/>
            <person name="Zahm M."/>
            <person name="Klopp C."/>
            <person name="Cabau C."/>
            <person name="Louis A."/>
            <person name="Berthelot C."/>
            <person name="Parey E."/>
            <person name="Roest Crollius H."/>
            <person name="Montfort J."/>
            <person name="Robinson-Rechavi M."/>
            <person name="Bucao C."/>
            <person name="Bouchez O."/>
            <person name="Gislard M."/>
            <person name="Lluch J."/>
            <person name="Milhes M."/>
            <person name="Lampietro C."/>
            <person name="Lopez Roques C."/>
            <person name="Donnadieu C."/>
            <person name="Braasch I."/>
            <person name="Desvignes T."/>
            <person name="Postlethwait J."/>
            <person name="Bobe J."/>
            <person name="Wedekind C."/>
            <person name="Guiguen Y."/>
        </authorList>
    </citation>
    <scope>NUCLEOTIDE SEQUENCE [LARGE SCALE GENOMIC DNA]</scope>
    <source>
        <strain evidence="2">Cs_M1</strain>
        <tissue evidence="2">Blood</tissue>
    </source>
</reference>
<gene>
    <name evidence="2" type="ORF">J4Q44_G00098400</name>
</gene>
<evidence type="ECO:0000256" key="1">
    <source>
        <dbReference type="SAM" id="MobiDB-lite"/>
    </source>
</evidence>
<dbReference type="AlphaFoldDB" id="A0AAN8R2L1"/>
<proteinExistence type="predicted"/>
<dbReference type="Proteomes" id="UP001356427">
    <property type="component" value="Unassembled WGS sequence"/>
</dbReference>